<evidence type="ECO:0000256" key="3">
    <source>
        <dbReference type="PROSITE-ProRule" id="PRU00339"/>
    </source>
</evidence>
<dbReference type="PANTHER" id="PTHR45586">
    <property type="entry name" value="TPR REPEAT-CONTAINING PROTEIN PA4667"/>
    <property type="match status" value="1"/>
</dbReference>
<dbReference type="AlphaFoldDB" id="A0A518B9I1"/>
<keyword evidence="2 3" id="KW-0802">TPR repeat</keyword>
<dbReference type="PROSITE" id="PS50005">
    <property type="entry name" value="TPR"/>
    <property type="match status" value="1"/>
</dbReference>
<gene>
    <name evidence="4" type="ORF">Pan216_45310</name>
</gene>
<dbReference type="OrthoDB" id="9807521at2"/>
<reference evidence="4 5" key="1">
    <citation type="submission" date="2019-02" db="EMBL/GenBank/DDBJ databases">
        <title>Deep-cultivation of Planctomycetes and their phenomic and genomic characterization uncovers novel biology.</title>
        <authorList>
            <person name="Wiegand S."/>
            <person name="Jogler M."/>
            <person name="Boedeker C."/>
            <person name="Pinto D."/>
            <person name="Vollmers J."/>
            <person name="Rivas-Marin E."/>
            <person name="Kohn T."/>
            <person name="Peeters S.H."/>
            <person name="Heuer A."/>
            <person name="Rast P."/>
            <person name="Oberbeckmann S."/>
            <person name="Bunk B."/>
            <person name="Jeske O."/>
            <person name="Meyerdierks A."/>
            <person name="Storesund J.E."/>
            <person name="Kallscheuer N."/>
            <person name="Luecker S."/>
            <person name="Lage O.M."/>
            <person name="Pohl T."/>
            <person name="Merkel B.J."/>
            <person name="Hornburger P."/>
            <person name="Mueller R.-W."/>
            <person name="Bruemmer F."/>
            <person name="Labrenz M."/>
            <person name="Spormann A.M."/>
            <person name="Op den Camp H."/>
            <person name="Overmann J."/>
            <person name="Amann R."/>
            <person name="Jetten M.S.M."/>
            <person name="Mascher T."/>
            <person name="Medema M.H."/>
            <person name="Devos D.P."/>
            <person name="Kaster A.-K."/>
            <person name="Ovreas L."/>
            <person name="Rohde M."/>
            <person name="Galperin M.Y."/>
            <person name="Jogler C."/>
        </authorList>
    </citation>
    <scope>NUCLEOTIDE SEQUENCE [LARGE SCALE GENOMIC DNA]</scope>
    <source>
        <strain evidence="4 5">Pan216</strain>
    </source>
</reference>
<dbReference type="Gene3D" id="1.25.40.10">
    <property type="entry name" value="Tetratricopeptide repeat domain"/>
    <property type="match status" value="1"/>
</dbReference>
<accession>A0A518B9I1</accession>
<protein>
    <submittedName>
        <fullName evidence="4">Tetratricopeptide repeat protein</fullName>
    </submittedName>
</protein>
<evidence type="ECO:0000313" key="4">
    <source>
        <dbReference type="EMBL" id="QDU63650.1"/>
    </source>
</evidence>
<dbReference type="RefSeq" id="WP_145261279.1">
    <property type="nucleotide sequence ID" value="NZ_CP036279.1"/>
</dbReference>
<evidence type="ECO:0000256" key="1">
    <source>
        <dbReference type="ARBA" id="ARBA00022737"/>
    </source>
</evidence>
<keyword evidence="5" id="KW-1185">Reference proteome</keyword>
<keyword evidence="1" id="KW-0677">Repeat</keyword>
<dbReference type="SUPFAM" id="SSF48452">
    <property type="entry name" value="TPR-like"/>
    <property type="match status" value="1"/>
</dbReference>
<evidence type="ECO:0000313" key="5">
    <source>
        <dbReference type="Proteomes" id="UP000317093"/>
    </source>
</evidence>
<feature type="repeat" description="TPR" evidence="3">
    <location>
        <begin position="305"/>
        <end position="338"/>
    </location>
</feature>
<dbReference type="InterPro" id="IPR051012">
    <property type="entry name" value="CellSynth/LPSAsmb/PSIAsmb"/>
</dbReference>
<proteinExistence type="predicted"/>
<dbReference type="SMART" id="SM00028">
    <property type="entry name" value="TPR"/>
    <property type="match status" value="4"/>
</dbReference>
<dbReference type="Proteomes" id="UP000317093">
    <property type="component" value="Chromosome"/>
</dbReference>
<evidence type="ECO:0000256" key="2">
    <source>
        <dbReference type="ARBA" id="ARBA00022803"/>
    </source>
</evidence>
<dbReference type="InterPro" id="IPR019734">
    <property type="entry name" value="TPR_rpt"/>
</dbReference>
<organism evidence="4 5">
    <name type="scientific">Kolteria novifilia</name>
    <dbReference type="NCBI Taxonomy" id="2527975"/>
    <lineage>
        <taxon>Bacteria</taxon>
        <taxon>Pseudomonadati</taxon>
        <taxon>Planctomycetota</taxon>
        <taxon>Planctomycetia</taxon>
        <taxon>Kolteriales</taxon>
        <taxon>Kolteriaceae</taxon>
        <taxon>Kolteria</taxon>
    </lineage>
</organism>
<dbReference type="EMBL" id="CP036279">
    <property type="protein sequence ID" value="QDU63650.1"/>
    <property type="molecule type" value="Genomic_DNA"/>
</dbReference>
<dbReference type="KEGG" id="knv:Pan216_45310"/>
<dbReference type="InterPro" id="IPR011990">
    <property type="entry name" value="TPR-like_helical_dom_sf"/>
</dbReference>
<name>A0A518B9I1_9BACT</name>
<dbReference type="InterPro" id="IPR036034">
    <property type="entry name" value="PDZ_sf"/>
</dbReference>
<dbReference type="PANTHER" id="PTHR45586:SF1">
    <property type="entry name" value="LIPOPOLYSACCHARIDE ASSEMBLY PROTEIN B"/>
    <property type="match status" value="1"/>
</dbReference>
<dbReference type="SUPFAM" id="SSF50156">
    <property type="entry name" value="PDZ domain-like"/>
    <property type="match status" value="1"/>
</dbReference>
<dbReference type="Gene3D" id="2.30.42.10">
    <property type="match status" value="1"/>
</dbReference>
<sequence length="467" mass="52117">MTNCLRTSLVLLSVAGLPSVARLDESSETDAREEAFQRIESLSGKRYLEGGQEAEWKRLVTRMVQRDPRDPRALYWQADWHDRHEQIDEATRIWHSMVDDPTRANSTFASRAAARLASLELAEGDAAGAVDWARKAVAWNPHNVEALQTLLDASLRLGGLEEMATTIAASARGSKPDELAIPAMYGELLVRLGRWDDVSRWLDEQERVAEREPIALHLRASLAEMRGRPQEAFALHFLASEMGPAQLPFVQRSYDIVGKLVNGANVSENDHSWPYLVWLASAPETAGQAIAGLKAFEPSTPAEKLVRQHLLARSHERLGQVDEATSAWNRALELRPNYVPALVALQNIHESQGNREQATKLGDQAHRIAPESRIVRQHDALGVELEAVPDGVRIHALAKESPFYQAGLRPGMVLTELDREPLGELEPSRRFQVVRTFGGGRFRALDTKGKPITGEIDYLFPEYQPPR</sequence>